<reference evidence="1 2" key="2">
    <citation type="journal article" date="2022" name="Arch. Microbiol.">
        <title>Rhodococcus pseudokoreensis sp. nov. isolated from the rhizosphere of young M26 apple rootstocks.</title>
        <authorList>
            <person name="Kampfer P."/>
            <person name="Glaeser S.P."/>
            <person name="Blom J."/>
            <person name="Wolf J."/>
            <person name="Benning S."/>
            <person name="Schloter M."/>
            <person name="Neumann-Schaal M."/>
        </authorList>
    </citation>
    <scope>NUCLEOTIDE SEQUENCE [LARGE SCALE GENOMIC DNA]</scope>
    <source>
        <strain evidence="1 2">R79</strain>
    </source>
</reference>
<organism evidence="1 2">
    <name type="scientific">Rhodococcus pseudokoreensis</name>
    <dbReference type="NCBI Taxonomy" id="2811421"/>
    <lineage>
        <taxon>Bacteria</taxon>
        <taxon>Bacillati</taxon>
        <taxon>Actinomycetota</taxon>
        <taxon>Actinomycetes</taxon>
        <taxon>Mycobacteriales</taxon>
        <taxon>Nocardiaceae</taxon>
        <taxon>Rhodococcus</taxon>
    </lineage>
</organism>
<evidence type="ECO:0000313" key="1">
    <source>
        <dbReference type="EMBL" id="QSE91635.1"/>
    </source>
</evidence>
<accession>A0A974W5J4</accession>
<protein>
    <submittedName>
        <fullName evidence="1">Uncharacterized protein</fullName>
    </submittedName>
</protein>
<keyword evidence="2" id="KW-1185">Reference proteome</keyword>
<sequence length="88" mass="9859">MNPSLIDQIGGSISPSELNLSAELQSVIAEWNCAYQPIIPLDMTERSDDEWRSTIHRLDTRGLYLAQMIADELADEAKVEYYSEGLLG</sequence>
<dbReference type="Proteomes" id="UP000662986">
    <property type="component" value="Chromosome"/>
</dbReference>
<reference evidence="1 2" key="1">
    <citation type="journal article" date="2021" name="Microbiol. Resour. Announc.">
        <title>Complete Genome Sequences of Two Rhodococcus sp. Strains with Large and Linear Chromosomes, Isolated from Apple Rhizosphere.</title>
        <authorList>
            <person name="Benning S."/>
            <person name="Brugnone N."/>
            <person name="Siani R."/>
            <person name="Kublik S."/>
            <person name="Schloter M."/>
            <person name="Rad V."/>
        </authorList>
    </citation>
    <scope>NUCLEOTIDE SEQUENCE [LARGE SCALE GENOMIC DNA]</scope>
    <source>
        <strain evidence="1 2">R79</strain>
    </source>
</reference>
<proteinExistence type="predicted"/>
<name>A0A974W5J4_9NOCA</name>
<evidence type="ECO:0000313" key="2">
    <source>
        <dbReference type="Proteomes" id="UP000662986"/>
    </source>
</evidence>
<gene>
    <name evidence="1" type="ORF">JWS13_24860</name>
</gene>
<dbReference type="EMBL" id="CP070619">
    <property type="protein sequence ID" value="QSE91635.1"/>
    <property type="molecule type" value="Genomic_DNA"/>
</dbReference>